<evidence type="ECO:0000256" key="1">
    <source>
        <dbReference type="SAM" id="MobiDB-lite"/>
    </source>
</evidence>
<dbReference type="AlphaFoldDB" id="A0AB39M8E2"/>
<dbReference type="RefSeq" id="WP_369188346.1">
    <property type="nucleotide sequence ID" value="NZ_CP163431.1"/>
</dbReference>
<dbReference type="EMBL" id="CP163431">
    <property type="protein sequence ID" value="XDQ02152.1"/>
    <property type="molecule type" value="Genomic_DNA"/>
</dbReference>
<accession>A0AB39M8E2</accession>
<evidence type="ECO:0000313" key="2">
    <source>
        <dbReference type="EMBL" id="XDQ02152.1"/>
    </source>
</evidence>
<reference evidence="2" key="1">
    <citation type="submission" date="2024-07" db="EMBL/GenBank/DDBJ databases">
        <authorList>
            <person name="Yu S.T."/>
        </authorList>
    </citation>
    <scope>NUCLEOTIDE SEQUENCE</scope>
    <source>
        <strain evidence="2">R08</strain>
    </source>
</reference>
<feature type="region of interest" description="Disordered" evidence="1">
    <location>
        <begin position="1"/>
        <end position="29"/>
    </location>
</feature>
<name>A0AB39M8E2_9ACTN</name>
<feature type="compositionally biased region" description="Basic and acidic residues" evidence="1">
    <location>
        <begin position="1"/>
        <end position="25"/>
    </location>
</feature>
<organism evidence="2">
    <name type="scientific">Streptomyces sp. R08</name>
    <dbReference type="NCBI Taxonomy" id="3238624"/>
    <lineage>
        <taxon>Bacteria</taxon>
        <taxon>Bacillati</taxon>
        <taxon>Actinomycetota</taxon>
        <taxon>Actinomycetes</taxon>
        <taxon>Kitasatosporales</taxon>
        <taxon>Streptomycetaceae</taxon>
        <taxon>Streptomyces</taxon>
    </lineage>
</organism>
<sequence>MTATGTDHHDQELAPPDREITREQADDSMDLETAIGRQVRRYRVAAGLLVAEMAACTTRPGDARQLDGEGAHGPQELVELPVRFPSVTAFGDHGRD</sequence>
<gene>
    <name evidence="2" type="ORF">AB5J58_18960</name>
</gene>
<proteinExistence type="predicted"/>
<protein>
    <submittedName>
        <fullName evidence="2">Uncharacterized protein</fullName>
    </submittedName>
</protein>